<dbReference type="Proteomes" id="UP001501057">
    <property type="component" value="Unassembled WGS sequence"/>
</dbReference>
<reference evidence="2 3" key="1">
    <citation type="journal article" date="2019" name="Int. J. Syst. Evol. Microbiol.">
        <title>The Global Catalogue of Microorganisms (GCM) 10K type strain sequencing project: providing services to taxonomists for standard genome sequencing and annotation.</title>
        <authorList>
            <consortium name="The Broad Institute Genomics Platform"/>
            <consortium name="The Broad Institute Genome Sequencing Center for Infectious Disease"/>
            <person name="Wu L."/>
            <person name="Ma J."/>
        </authorList>
    </citation>
    <scope>NUCLEOTIDE SEQUENCE [LARGE SCALE GENOMIC DNA]</scope>
    <source>
        <strain evidence="2 3">JCM 13518</strain>
    </source>
</reference>
<protein>
    <submittedName>
        <fullName evidence="2">Uncharacterized protein</fullName>
    </submittedName>
</protein>
<evidence type="ECO:0000256" key="1">
    <source>
        <dbReference type="SAM" id="MobiDB-lite"/>
    </source>
</evidence>
<feature type="region of interest" description="Disordered" evidence="1">
    <location>
        <begin position="73"/>
        <end position="94"/>
    </location>
</feature>
<keyword evidence="3" id="KW-1185">Reference proteome</keyword>
<sequence length="94" mass="10464">MSHAIEPRHLDIAEAVRDEMDLDPLTRTNDRSSWEDPAMKSVARRLTAVLGRVLTGAGWLVTRTLTIAGAVFGQRGNPVLPPDHAPLPRREYRP</sequence>
<comment type="caution">
    <text evidence="2">The sequence shown here is derived from an EMBL/GenBank/DDBJ whole genome shotgun (WGS) entry which is preliminary data.</text>
</comment>
<gene>
    <name evidence="2" type="ORF">GCM10009710_13260</name>
</gene>
<evidence type="ECO:0000313" key="2">
    <source>
        <dbReference type="EMBL" id="GAA1733909.1"/>
    </source>
</evidence>
<dbReference type="EMBL" id="BAAAME010000002">
    <property type="protein sequence ID" value="GAA1733909.1"/>
    <property type="molecule type" value="Genomic_DNA"/>
</dbReference>
<dbReference type="RefSeq" id="WP_344199026.1">
    <property type="nucleotide sequence ID" value="NZ_BAAAME010000002.1"/>
</dbReference>
<organism evidence="2 3">
    <name type="scientific">Aeromicrobium alkaliterrae</name>
    <dbReference type="NCBI Taxonomy" id="302168"/>
    <lineage>
        <taxon>Bacteria</taxon>
        <taxon>Bacillati</taxon>
        <taxon>Actinomycetota</taxon>
        <taxon>Actinomycetes</taxon>
        <taxon>Propionibacteriales</taxon>
        <taxon>Nocardioidaceae</taxon>
        <taxon>Aeromicrobium</taxon>
    </lineage>
</organism>
<accession>A0ABN2JNW5</accession>
<evidence type="ECO:0000313" key="3">
    <source>
        <dbReference type="Proteomes" id="UP001501057"/>
    </source>
</evidence>
<name>A0ABN2JNW5_9ACTN</name>
<proteinExistence type="predicted"/>